<dbReference type="GO" id="GO:0016887">
    <property type="term" value="F:ATP hydrolysis activity"/>
    <property type="evidence" value="ECO:0007669"/>
    <property type="project" value="InterPro"/>
</dbReference>
<dbReference type="GO" id="GO:0005886">
    <property type="term" value="C:plasma membrane"/>
    <property type="evidence" value="ECO:0007669"/>
    <property type="project" value="TreeGrafter"/>
</dbReference>
<proteinExistence type="predicted"/>
<dbReference type="AlphaFoldDB" id="A0A1K2HHE1"/>
<dbReference type="SUPFAM" id="SSF52540">
    <property type="entry name" value="P-loop containing nucleoside triphosphate hydrolases"/>
    <property type="match status" value="1"/>
</dbReference>
<keyword evidence="3 6" id="KW-0067">ATP-binding</keyword>
<dbReference type="PROSITE" id="PS50893">
    <property type="entry name" value="ABC_TRANSPORTER_2"/>
    <property type="match status" value="1"/>
</dbReference>
<keyword evidence="1" id="KW-0813">Transport</keyword>
<dbReference type="CDD" id="cd03255">
    <property type="entry name" value="ABC_MJ0796_LolCDE_FtsE"/>
    <property type="match status" value="1"/>
</dbReference>
<protein>
    <submittedName>
        <fullName evidence="6">Putative ABC transport system ATP-binding protein</fullName>
    </submittedName>
</protein>
<keyword evidence="2" id="KW-0547">Nucleotide-binding</keyword>
<evidence type="ECO:0000256" key="4">
    <source>
        <dbReference type="ARBA" id="ARBA00022970"/>
    </source>
</evidence>
<dbReference type="InterPro" id="IPR003593">
    <property type="entry name" value="AAA+_ATPase"/>
</dbReference>
<keyword evidence="4" id="KW-0029">Amino-acid transport</keyword>
<dbReference type="InterPro" id="IPR003439">
    <property type="entry name" value="ABC_transporter-like_ATP-bd"/>
</dbReference>
<dbReference type="Gene3D" id="3.40.50.300">
    <property type="entry name" value="P-loop containing nucleotide triphosphate hydrolases"/>
    <property type="match status" value="1"/>
</dbReference>
<accession>A0A1K2HHE1</accession>
<dbReference type="PROSITE" id="PS00211">
    <property type="entry name" value="ABC_TRANSPORTER_1"/>
    <property type="match status" value="1"/>
</dbReference>
<evidence type="ECO:0000313" key="7">
    <source>
        <dbReference type="Proteomes" id="UP000185655"/>
    </source>
</evidence>
<dbReference type="GO" id="GO:0006865">
    <property type="term" value="P:amino acid transport"/>
    <property type="evidence" value="ECO:0007669"/>
    <property type="project" value="UniProtKB-KW"/>
</dbReference>
<dbReference type="EMBL" id="FPKS01000014">
    <property type="protein sequence ID" value="SFZ76252.1"/>
    <property type="molecule type" value="Genomic_DNA"/>
</dbReference>
<dbReference type="STRING" id="1122154.SAMN02746068_01886"/>
<dbReference type="RefSeq" id="WP_096823182.1">
    <property type="nucleotide sequence ID" value="NZ_FPKS01000014.1"/>
</dbReference>
<dbReference type="SMART" id="SM00382">
    <property type="entry name" value="AAA"/>
    <property type="match status" value="1"/>
</dbReference>
<sequence length="222" mass="24565">MLIRLENITKTYELAKQEVTVLNNVSLNIFEGDFVGIMGRSGSGKSTLVNLIGFLDKKFKGTYYFEDKLVEQYTDDDLSKIRNENVGFVFQNFGLIENMTVGQNVELPLLYAGISNQEKTRLVAESLEKVGLADFVGQSVKLLSGGQRQRVAIARAIVNSPKFIIADEPTGALDSKTSVDIMQLFTDLNKTSGVTIILVTHDPNLMAHCNREIRVSDGEVVL</sequence>
<dbReference type="GO" id="GO:0005524">
    <property type="term" value="F:ATP binding"/>
    <property type="evidence" value="ECO:0007669"/>
    <property type="project" value="UniProtKB-KW"/>
</dbReference>
<dbReference type="InterPro" id="IPR015854">
    <property type="entry name" value="ABC_transpr_LolD-like"/>
</dbReference>
<name>A0A1K2HHE1_9LACT</name>
<evidence type="ECO:0000256" key="2">
    <source>
        <dbReference type="ARBA" id="ARBA00022741"/>
    </source>
</evidence>
<dbReference type="PANTHER" id="PTHR24220:SF692">
    <property type="entry name" value="ABC TRANSPORTER DOMAIN-CONTAINING PROTEIN"/>
    <property type="match status" value="1"/>
</dbReference>
<evidence type="ECO:0000259" key="5">
    <source>
        <dbReference type="PROSITE" id="PS50893"/>
    </source>
</evidence>
<dbReference type="InterPro" id="IPR017871">
    <property type="entry name" value="ABC_transporter-like_CS"/>
</dbReference>
<dbReference type="FunFam" id="3.40.50.300:FF:000032">
    <property type="entry name" value="Export ABC transporter ATP-binding protein"/>
    <property type="match status" value="1"/>
</dbReference>
<evidence type="ECO:0000313" key="6">
    <source>
        <dbReference type="EMBL" id="SFZ76252.1"/>
    </source>
</evidence>
<dbReference type="Pfam" id="PF00005">
    <property type="entry name" value="ABC_tran"/>
    <property type="match status" value="1"/>
</dbReference>
<dbReference type="InterPro" id="IPR027417">
    <property type="entry name" value="P-loop_NTPase"/>
</dbReference>
<dbReference type="PANTHER" id="PTHR24220">
    <property type="entry name" value="IMPORT ATP-BINDING PROTEIN"/>
    <property type="match status" value="1"/>
</dbReference>
<evidence type="ECO:0000256" key="1">
    <source>
        <dbReference type="ARBA" id="ARBA00022448"/>
    </source>
</evidence>
<reference evidence="6 7" key="1">
    <citation type="submission" date="2016-11" db="EMBL/GenBank/DDBJ databases">
        <authorList>
            <person name="Jaros S."/>
            <person name="Januszkiewicz K."/>
            <person name="Wedrychowicz H."/>
        </authorList>
    </citation>
    <scope>NUCLEOTIDE SEQUENCE [LARGE SCALE GENOMIC DNA]</scope>
    <source>
        <strain evidence="6 7">DSM 22330</strain>
    </source>
</reference>
<dbReference type="Proteomes" id="UP000185655">
    <property type="component" value="Unassembled WGS sequence"/>
</dbReference>
<dbReference type="InterPro" id="IPR017911">
    <property type="entry name" value="MacB-like_ATP-bd"/>
</dbReference>
<feature type="domain" description="ABC transporter" evidence="5">
    <location>
        <begin position="3"/>
        <end position="222"/>
    </location>
</feature>
<evidence type="ECO:0000256" key="3">
    <source>
        <dbReference type="ARBA" id="ARBA00022840"/>
    </source>
</evidence>
<dbReference type="OrthoDB" id="9791546at2"/>
<organism evidence="6 7">
    <name type="scientific">Pseudolactococcus chungangensis CAU 28 = DSM 22330</name>
    <dbReference type="NCBI Taxonomy" id="1122154"/>
    <lineage>
        <taxon>Bacteria</taxon>
        <taxon>Bacillati</taxon>
        <taxon>Bacillota</taxon>
        <taxon>Bacilli</taxon>
        <taxon>Lactobacillales</taxon>
        <taxon>Streptococcaceae</taxon>
        <taxon>Pseudolactococcus</taxon>
    </lineage>
</organism>
<dbReference type="GO" id="GO:0022857">
    <property type="term" value="F:transmembrane transporter activity"/>
    <property type="evidence" value="ECO:0007669"/>
    <property type="project" value="TreeGrafter"/>
</dbReference>
<dbReference type="GO" id="GO:0098796">
    <property type="term" value="C:membrane protein complex"/>
    <property type="evidence" value="ECO:0007669"/>
    <property type="project" value="UniProtKB-ARBA"/>
</dbReference>
<gene>
    <name evidence="6" type="ORF">SAMN02746068_01886</name>
</gene>